<dbReference type="AlphaFoldDB" id="C6M2W0"/>
<evidence type="ECO:0000313" key="1">
    <source>
        <dbReference type="EMBL" id="EET45224.1"/>
    </source>
</evidence>
<name>C6M2W0_NEISI</name>
<dbReference type="EMBL" id="ACKO02000004">
    <property type="protein sequence ID" value="EET45224.1"/>
    <property type="molecule type" value="Genomic_DNA"/>
</dbReference>
<reference evidence="1" key="1">
    <citation type="submission" date="2009-07" db="EMBL/GenBank/DDBJ databases">
        <authorList>
            <person name="Weinstock G."/>
            <person name="Sodergren E."/>
            <person name="Clifton S."/>
            <person name="Fulton L."/>
            <person name="Fulton B."/>
            <person name="Courtney L."/>
            <person name="Fronick C."/>
            <person name="Harrison M."/>
            <person name="Strong C."/>
            <person name="Farmer C."/>
            <person name="Delahaunty K."/>
            <person name="Markovic C."/>
            <person name="Hall O."/>
            <person name="Minx P."/>
            <person name="Tomlinson C."/>
            <person name="Mitreva M."/>
            <person name="Nelson J."/>
            <person name="Hou S."/>
            <person name="Wollam A."/>
            <person name="Pepin K.H."/>
            <person name="Johnson M."/>
            <person name="Bhonagiri V."/>
            <person name="Nash W.E."/>
            <person name="Warren W."/>
            <person name="Chinwalla A."/>
            <person name="Mardis E.R."/>
            <person name="Wilson R.K."/>
        </authorList>
    </citation>
    <scope>NUCLEOTIDE SEQUENCE [LARGE SCALE GENOMIC DNA]</scope>
    <source>
        <strain evidence="1">ATCC 29256</strain>
    </source>
</reference>
<comment type="caution">
    <text evidence="1">The sequence shown here is derived from an EMBL/GenBank/DDBJ whole genome shotgun (WGS) entry which is preliminary data.</text>
</comment>
<accession>C6M2W0</accession>
<organism evidence="1 2">
    <name type="scientific">Neisseria sicca ATCC 29256</name>
    <dbReference type="NCBI Taxonomy" id="547045"/>
    <lineage>
        <taxon>Bacteria</taxon>
        <taxon>Pseudomonadati</taxon>
        <taxon>Pseudomonadota</taxon>
        <taxon>Betaproteobacteria</taxon>
        <taxon>Neisseriales</taxon>
        <taxon>Neisseriaceae</taxon>
        <taxon>Neisseria</taxon>
    </lineage>
</organism>
<protein>
    <submittedName>
        <fullName evidence="1">Uncharacterized protein</fullName>
    </submittedName>
</protein>
<evidence type="ECO:0000313" key="2">
    <source>
        <dbReference type="Proteomes" id="UP000005365"/>
    </source>
</evidence>
<sequence length="40" mass="4691">MPETQLSDNLYCNVFSRRNTYDALDNLIYRSYPTAKTNMA</sequence>
<keyword evidence="2" id="KW-1185">Reference proteome</keyword>
<proteinExistence type="predicted"/>
<dbReference type="Proteomes" id="UP000005365">
    <property type="component" value="Unassembled WGS sequence"/>
</dbReference>
<gene>
    <name evidence="1" type="ORF">NEISICOT_00851</name>
</gene>